<dbReference type="InterPro" id="IPR016208">
    <property type="entry name" value="Ald_Oxase/xanthine_DH-like"/>
</dbReference>
<dbReference type="PANTHER" id="PTHR11908">
    <property type="entry name" value="XANTHINE DEHYDROGENASE"/>
    <property type="match status" value="1"/>
</dbReference>
<feature type="domain" description="Aldehyde oxidase/xanthine dehydrogenase a/b hammerhead" evidence="3">
    <location>
        <begin position="16"/>
        <end position="129"/>
    </location>
</feature>
<evidence type="ECO:0000313" key="4">
    <source>
        <dbReference type="EMBL" id="CAB4950617.1"/>
    </source>
</evidence>
<dbReference type="InterPro" id="IPR000674">
    <property type="entry name" value="Ald_Oxase/Xan_DH_a/b"/>
</dbReference>
<keyword evidence="1" id="KW-0500">Molybdenum</keyword>
<accession>A0A6J7K5G0</accession>
<dbReference type="InterPro" id="IPR037165">
    <property type="entry name" value="AldOxase/xan_DH_Mopterin-bd_sf"/>
</dbReference>
<proteinExistence type="predicted"/>
<keyword evidence="2" id="KW-0560">Oxidoreductase</keyword>
<dbReference type="Pfam" id="PF02738">
    <property type="entry name" value="MoCoBD_1"/>
    <property type="match status" value="1"/>
</dbReference>
<dbReference type="SMART" id="SM01008">
    <property type="entry name" value="Ald_Xan_dh_C"/>
    <property type="match status" value="1"/>
</dbReference>
<dbReference type="InterPro" id="IPR036856">
    <property type="entry name" value="Ald_Oxase/Xan_DH_a/b_sf"/>
</dbReference>
<dbReference type="GO" id="GO:0005506">
    <property type="term" value="F:iron ion binding"/>
    <property type="evidence" value="ECO:0007669"/>
    <property type="project" value="InterPro"/>
</dbReference>
<dbReference type="InterPro" id="IPR008274">
    <property type="entry name" value="AldOxase/xan_DH_MoCoBD1"/>
</dbReference>
<dbReference type="EMBL" id="CAFBNF010000164">
    <property type="protein sequence ID" value="CAB4950617.1"/>
    <property type="molecule type" value="Genomic_DNA"/>
</dbReference>
<dbReference type="Pfam" id="PF01315">
    <property type="entry name" value="Ald_Xan_dh_C"/>
    <property type="match status" value="1"/>
</dbReference>
<dbReference type="Pfam" id="PF20256">
    <property type="entry name" value="MoCoBD_2"/>
    <property type="match status" value="1"/>
</dbReference>
<dbReference type="GO" id="GO:0016491">
    <property type="term" value="F:oxidoreductase activity"/>
    <property type="evidence" value="ECO:0007669"/>
    <property type="project" value="UniProtKB-KW"/>
</dbReference>
<dbReference type="Gene3D" id="3.30.365.10">
    <property type="entry name" value="Aldehyde oxidase/xanthine dehydrogenase, molybdopterin binding domain"/>
    <property type="match status" value="4"/>
</dbReference>
<dbReference type="SUPFAM" id="SSF54665">
    <property type="entry name" value="CO dehydrogenase molybdoprotein N-domain-like"/>
    <property type="match status" value="1"/>
</dbReference>
<evidence type="ECO:0000256" key="2">
    <source>
        <dbReference type="ARBA" id="ARBA00023002"/>
    </source>
</evidence>
<evidence type="ECO:0000259" key="3">
    <source>
        <dbReference type="SMART" id="SM01008"/>
    </source>
</evidence>
<organism evidence="4">
    <name type="scientific">freshwater metagenome</name>
    <dbReference type="NCBI Taxonomy" id="449393"/>
    <lineage>
        <taxon>unclassified sequences</taxon>
        <taxon>metagenomes</taxon>
        <taxon>ecological metagenomes</taxon>
    </lineage>
</organism>
<dbReference type="PANTHER" id="PTHR11908:SF132">
    <property type="entry name" value="ALDEHYDE OXIDASE 1-RELATED"/>
    <property type="match status" value="1"/>
</dbReference>
<protein>
    <submittedName>
        <fullName evidence="4">Unannotated protein</fullName>
    </submittedName>
</protein>
<sequence>MIGRSLPRLEDRPLLMGRGRFAADHALPGQVHLRVVRSSVAHGVIRSVDLQQARELPGVLGAWSAADVDLPVIEFRQVAFPEMLPYRQPVLALDRVRYVGEPVAIVVATDRYIAEDAEELVRVEIDDLPVVLSALEEPGEFDDLNDTAALDFTWAYGDVEAAMAAGLRIVEVEARIGRHSGIPLECRGAVASFDPARGILDFYGAAKVPHYNRDALSAMLGMAPSHVVLHEGHVGGGFGIRGELYPEDALVCWASRRLGRPVSWIEDRREHFISANHSRDQVHRLRAAVTPEGVIVALDDEFWLDQGAYVRTHAATVPTLTASMLPGPYRIPNYRVSCHVRLTNKTPAGTYRSPGRYEGTFARERLIDRIADELGLNSMDVRRRNFIAPEEMPFSRPLQALGTHVEYDSGDYALLVDRCEAEWGLAEVEEDVRRRREAGELVGLGRAFFVEKSGLGPFEGVRVTVDESGHITISTGGSSVGQGFETVIAQVCAEVLGVPIDRMTVTHAGTGDIEYGMGAFASRLSVMAGSATLLAAQSVLRKAVAAFAAMNEVAERDVELVEGKVRVVGSPDTAVELGAVARALRPVSARGLGQEPGLTAEEWFYSDHMNYPYGYHVALISIDPEVFQPTIERFWVGYDIGRAINPMLVEGQIRGGAAQGLGGALYEEFRYDENGQPLCTSFIDYMMPTAAEVPPIEILLTEDAPSPLNPLGVKGAGEGGTTAFGAAVASALDAALGRYRVTSIPVGPAAVREWLSEKEWP</sequence>
<reference evidence="4" key="1">
    <citation type="submission" date="2020-05" db="EMBL/GenBank/DDBJ databases">
        <authorList>
            <person name="Chiriac C."/>
            <person name="Salcher M."/>
            <person name="Ghai R."/>
            <person name="Kavagutti S V."/>
        </authorList>
    </citation>
    <scope>NUCLEOTIDE SEQUENCE</scope>
</reference>
<dbReference type="AlphaFoldDB" id="A0A6J7K5G0"/>
<dbReference type="InterPro" id="IPR046867">
    <property type="entry name" value="AldOxase/xan_DH_MoCoBD2"/>
</dbReference>
<gene>
    <name evidence="4" type="ORF">UFOPK3773_01385</name>
</gene>
<name>A0A6J7K5G0_9ZZZZ</name>
<dbReference type="Gene3D" id="3.90.1170.50">
    <property type="entry name" value="Aldehyde oxidase/xanthine dehydrogenase, a/b hammerhead"/>
    <property type="match status" value="1"/>
</dbReference>
<evidence type="ECO:0000256" key="1">
    <source>
        <dbReference type="ARBA" id="ARBA00022505"/>
    </source>
</evidence>
<dbReference type="SUPFAM" id="SSF56003">
    <property type="entry name" value="Molybdenum cofactor-binding domain"/>
    <property type="match status" value="1"/>
</dbReference>